<organism evidence="1 3">
    <name type="scientific">Brassica cretica</name>
    <name type="common">Mustard</name>
    <dbReference type="NCBI Taxonomy" id="69181"/>
    <lineage>
        <taxon>Eukaryota</taxon>
        <taxon>Viridiplantae</taxon>
        <taxon>Streptophyta</taxon>
        <taxon>Embryophyta</taxon>
        <taxon>Tracheophyta</taxon>
        <taxon>Spermatophyta</taxon>
        <taxon>Magnoliopsida</taxon>
        <taxon>eudicotyledons</taxon>
        <taxon>Gunneridae</taxon>
        <taxon>Pentapetalae</taxon>
        <taxon>rosids</taxon>
        <taxon>malvids</taxon>
        <taxon>Brassicales</taxon>
        <taxon>Brassicaceae</taxon>
        <taxon>Brassiceae</taxon>
        <taxon>Brassica</taxon>
    </lineage>
</organism>
<dbReference type="Proteomes" id="UP000712281">
    <property type="component" value="Unassembled WGS sequence"/>
</dbReference>
<reference evidence="1" key="1">
    <citation type="submission" date="2019-12" db="EMBL/GenBank/DDBJ databases">
        <title>Genome sequencing and annotation of Brassica cretica.</title>
        <authorList>
            <person name="Studholme D.J."/>
            <person name="Sarris P.F."/>
        </authorList>
    </citation>
    <scope>NUCLEOTIDE SEQUENCE</scope>
    <source>
        <strain evidence="1">PFS-001/15</strain>
        <strain evidence="2">PFS-102/07</strain>
        <tissue evidence="1">Leaf</tissue>
    </source>
</reference>
<evidence type="ECO:0000313" key="1">
    <source>
        <dbReference type="EMBL" id="KAF2577865.1"/>
    </source>
</evidence>
<evidence type="ECO:0000313" key="2">
    <source>
        <dbReference type="EMBL" id="KAF2614638.1"/>
    </source>
</evidence>
<dbReference type="EMBL" id="QGKY02000089">
    <property type="protein sequence ID" value="KAF2614638.1"/>
    <property type="molecule type" value="Genomic_DNA"/>
</dbReference>
<evidence type="ECO:0000313" key="3">
    <source>
        <dbReference type="Proteomes" id="UP000712281"/>
    </source>
</evidence>
<gene>
    <name evidence="1" type="ORF">F2Q68_00004372</name>
    <name evidence="2" type="ORF">F2Q70_00011239</name>
</gene>
<accession>A0A8S9J757</accession>
<protein>
    <submittedName>
        <fullName evidence="1">Uncharacterized protein</fullName>
    </submittedName>
</protein>
<sequence>MPINTRSNKKGFLFVIPDPTQLRRVIRKQNRIASIDTSQVSIDTTRNSSSIDTPLASTDTNLQQKEMVAPIILIQNADGVLHDHDGHLRNSARQR</sequence>
<proteinExistence type="predicted"/>
<dbReference type="AlphaFoldDB" id="A0A8S9J757"/>
<dbReference type="EMBL" id="QGKW02001660">
    <property type="protein sequence ID" value="KAF2577865.1"/>
    <property type="molecule type" value="Genomic_DNA"/>
</dbReference>
<name>A0A8S9J757_BRACR</name>
<comment type="caution">
    <text evidence="1">The sequence shown here is derived from an EMBL/GenBank/DDBJ whole genome shotgun (WGS) entry which is preliminary data.</text>
</comment>